<dbReference type="GO" id="GO:0006808">
    <property type="term" value="P:regulation of nitrogen utilization"/>
    <property type="evidence" value="ECO:0007669"/>
    <property type="project" value="InterPro"/>
</dbReference>
<sequence length="114" mass="12092">MKFKVIVVTSRTDLTDRIVDAAKAAGATGATIINGRGAGIHEARTFFGLTLDVQRDVILMLLEQHLVEPVLAAASEAGEFAKPGTGIAFVLDVESVAGLQSQIPKFQETLQKAE</sequence>
<gene>
    <name evidence="1" type="ORF">MAIT1_00847</name>
</gene>
<dbReference type="InterPro" id="IPR002187">
    <property type="entry name" value="N-reg_PII"/>
</dbReference>
<evidence type="ECO:0000313" key="1">
    <source>
        <dbReference type="EMBL" id="OSM00348.1"/>
    </source>
</evidence>
<dbReference type="OrthoDB" id="9793517at2"/>
<organism evidence="1 2">
    <name type="scientific">Magnetofaba australis IT-1</name>
    <dbReference type="NCBI Taxonomy" id="1434232"/>
    <lineage>
        <taxon>Bacteria</taxon>
        <taxon>Pseudomonadati</taxon>
        <taxon>Pseudomonadota</taxon>
        <taxon>Magnetococcia</taxon>
        <taxon>Magnetococcales</taxon>
        <taxon>Magnetococcaceae</taxon>
        <taxon>Magnetofaba</taxon>
    </lineage>
</organism>
<dbReference type="AlphaFoldDB" id="A0A1Y2JZL7"/>
<comment type="caution">
    <text evidence="1">The sequence shown here is derived from an EMBL/GenBank/DDBJ whole genome shotgun (WGS) entry which is preliminary data.</text>
</comment>
<dbReference type="GO" id="GO:0030234">
    <property type="term" value="F:enzyme regulator activity"/>
    <property type="evidence" value="ECO:0007669"/>
    <property type="project" value="InterPro"/>
</dbReference>
<dbReference type="Gene3D" id="3.30.70.120">
    <property type="match status" value="1"/>
</dbReference>
<accession>A0A1Y2JZL7</accession>
<reference evidence="1 2" key="1">
    <citation type="journal article" date="2016" name="BMC Genomics">
        <title>Combined genomic and structural analyses of a cultured magnetotactic bacterium reveals its niche adaptation to a dynamic environment.</title>
        <authorList>
            <person name="Araujo A.C."/>
            <person name="Morillo V."/>
            <person name="Cypriano J."/>
            <person name="Teixeira L.C."/>
            <person name="Leao P."/>
            <person name="Lyra S."/>
            <person name="Almeida L.G."/>
            <person name="Bazylinski D.A."/>
            <person name="Vasconcellos A.T."/>
            <person name="Abreu F."/>
            <person name="Lins U."/>
        </authorList>
    </citation>
    <scope>NUCLEOTIDE SEQUENCE [LARGE SCALE GENOMIC DNA]</scope>
    <source>
        <strain evidence="1 2">IT-1</strain>
    </source>
</reference>
<dbReference type="InterPro" id="IPR015867">
    <property type="entry name" value="N-reg_PII/ATP_PRibTrfase_C"/>
</dbReference>
<name>A0A1Y2JZL7_9PROT</name>
<dbReference type="InterPro" id="IPR011322">
    <property type="entry name" value="N-reg_PII-like_a/b"/>
</dbReference>
<dbReference type="PROSITE" id="PS51343">
    <property type="entry name" value="PII_GLNB_DOM"/>
    <property type="match status" value="1"/>
</dbReference>
<evidence type="ECO:0000313" key="2">
    <source>
        <dbReference type="Proteomes" id="UP000194003"/>
    </source>
</evidence>
<proteinExistence type="predicted"/>
<dbReference type="SMART" id="SM00938">
    <property type="entry name" value="P-II"/>
    <property type="match status" value="1"/>
</dbReference>
<dbReference type="Proteomes" id="UP000194003">
    <property type="component" value="Unassembled WGS sequence"/>
</dbReference>
<dbReference type="Pfam" id="PF00543">
    <property type="entry name" value="P-II"/>
    <property type="match status" value="1"/>
</dbReference>
<dbReference type="EMBL" id="LVJN01000021">
    <property type="protein sequence ID" value="OSM00348.1"/>
    <property type="molecule type" value="Genomic_DNA"/>
</dbReference>
<keyword evidence="2" id="KW-1185">Reference proteome</keyword>
<protein>
    <submittedName>
        <fullName evidence="1">Putative nitrogen regulatory protein P-II family proteins-like protein</fullName>
    </submittedName>
</protein>
<dbReference type="STRING" id="1434232.MAIT1_00847"/>
<dbReference type="RefSeq" id="WP_085446956.1">
    <property type="nucleotide sequence ID" value="NZ_LVJN01000021.1"/>
</dbReference>
<dbReference type="SUPFAM" id="SSF54913">
    <property type="entry name" value="GlnB-like"/>
    <property type="match status" value="1"/>
</dbReference>